<dbReference type="Pfam" id="PF00582">
    <property type="entry name" value="Usp"/>
    <property type="match status" value="1"/>
</dbReference>
<accession>A0AAP3V1Y7</accession>
<feature type="region of interest" description="Disordered" evidence="1">
    <location>
        <begin position="1"/>
        <end position="20"/>
    </location>
</feature>
<reference evidence="3 4" key="1">
    <citation type="submission" date="2023-03" db="EMBL/GenBank/DDBJ databases">
        <title>YIM 152171 draft genome.</title>
        <authorList>
            <person name="Yang Z."/>
        </authorList>
    </citation>
    <scope>NUCLEOTIDE SEQUENCE [LARGE SCALE GENOMIC DNA]</scope>
    <source>
        <strain evidence="3 4">YIM 152171</strain>
    </source>
</reference>
<feature type="compositionally biased region" description="Basic and acidic residues" evidence="1">
    <location>
        <begin position="1"/>
        <end position="13"/>
    </location>
</feature>
<dbReference type="InterPro" id="IPR006016">
    <property type="entry name" value="UspA"/>
</dbReference>
<keyword evidence="4" id="KW-1185">Reference proteome</keyword>
<name>A0AAP3V1Y7_9PROT</name>
<evidence type="ECO:0000259" key="2">
    <source>
        <dbReference type="Pfam" id="PF00582"/>
    </source>
</evidence>
<proteinExistence type="predicted"/>
<gene>
    <name evidence="3" type="ORF">PZ740_08140</name>
</gene>
<dbReference type="EMBL" id="JARGEQ010000082">
    <property type="protein sequence ID" value="MDF1586355.1"/>
    <property type="molecule type" value="Genomic_DNA"/>
</dbReference>
<dbReference type="AlphaFoldDB" id="A0AAP3V1Y7"/>
<evidence type="ECO:0000313" key="3">
    <source>
        <dbReference type="EMBL" id="MDF1586355.1"/>
    </source>
</evidence>
<protein>
    <submittedName>
        <fullName evidence="3">Universal stress protein</fullName>
    </submittedName>
</protein>
<feature type="domain" description="UspA" evidence="2">
    <location>
        <begin position="24"/>
        <end position="160"/>
    </location>
</feature>
<dbReference type="CDD" id="cd00293">
    <property type="entry name" value="USP-like"/>
    <property type="match status" value="1"/>
</dbReference>
<comment type="caution">
    <text evidence="3">The sequence shown here is derived from an EMBL/GenBank/DDBJ whole genome shotgun (WGS) entry which is preliminary data.</text>
</comment>
<organism evidence="3 4">
    <name type="scientific">Marinimicrococcus flavescens</name>
    <dbReference type="NCBI Taxonomy" id="3031815"/>
    <lineage>
        <taxon>Bacteria</taxon>
        <taxon>Pseudomonadati</taxon>
        <taxon>Pseudomonadota</taxon>
        <taxon>Alphaproteobacteria</taxon>
        <taxon>Geminicoccales</taxon>
        <taxon>Geminicoccaceae</taxon>
        <taxon>Marinimicrococcus</taxon>
    </lineage>
</organism>
<dbReference type="RefSeq" id="WP_327788769.1">
    <property type="nucleotide sequence ID" value="NZ_JARGEQ010000082.1"/>
</dbReference>
<dbReference type="Gene3D" id="3.40.50.12370">
    <property type="match status" value="1"/>
</dbReference>
<sequence length="172" mass="18950">MSEKPQAPEKDGEPAPAPRTERVFLVVVDETEEMRQALRFACRRAQHTQGRVALLYVIEPVEFQHWLGVGRVMEEEARAAAEQRLHTLSAEVFAQTGTMPTLHIREGDRAEQLARLIQEDTSISLLVLATASGSSNPGPLVTYLIGNLGRKIRIPVTLVPGELSAEEIDSVS</sequence>
<dbReference type="SUPFAM" id="SSF52402">
    <property type="entry name" value="Adenine nucleotide alpha hydrolases-like"/>
    <property type="match status" value="1"/>
</dbReference>
<dbReference type="Proteomes" id="UP001301140">
    <property type="component" value="Unassembled WGS sequence"/>
</dbReference>
<evidence type="ECO:0000313" key="4">
    <source>
        <dbReference type="Proteomes" id="UP001301140"/>
    </source>
</evidence>
<evidence type="ECO:0000256" key="1">
    <source>
        <dbReference type="SAM" id="MobiDB-lite"/>
    </source>
</evidence>